<dbReference type="Pfam" id="PF17689">
    <property type="entry name" value="Arabino_trans_N"/>
    <property type="match status" value="1"/>
</dbReference>
<feature type="transmembrane region" description="Helical" evidence="12">
    <location>
        <begin position="38"/>
        <end position="57"/>
    </location>
</feature>
<feature type="transmembrane region" description="Helical" evidence="12">
    <location>
        <begin position="361"/>
        <end position="379"/>
    </location>
</feature>
<dbReference type="Proteomes" id="UP001500729">
    <property type="component" value="Unassembled WGS sequence"/>
</dbReference>
<dbReference type="EMBL" id="BAAAGS010000014">
    <property type="protein sequence ID" value="GAA0525281.1"/>
    <property type="molecule type" value="Genomic_DNA"/>
</dbReference>
<dbReference type="InterPro" id="IPR042486">
    <property type="entry name" value="Arabino_trans_C_2"/>
</dbReference>
<reference evidence="16 17" key="1">
    <citation type="journal article" date="2019" name="Int. J. Syst. Evol. Microbiol.">
        <title>The Global Catalogue of Microorganisms (GCM) 10K type strain sequencing project: providing services to taxonomists for standard genome sequencing and annotation.</title>
        <authorList>
            <consortium name="The Broad Institute Genomics Platform"/>
            <consortium name="The Broad Institute Genome Sequencing Center for Infectious Disease"/>
            <person name="Wu L."/>
            <person name="Ma J."/>
        </authorList>
    </citation>
    <scope>NUCLEOTIDE SEQUENCE [LARGE SCALE GENOMIC DNA]</scope>
    <source>
        <strain evidence="16 17">JCM 10303</strain>
    </source>
</reference>
<keyword evidence="7 12" id="KW-0812">Transmembrane</keyword>
<dbReference type="Pfam" id="PF14896">
    <property type="entry name" value="Arabino_trans_C"/>
    <property type="match status" value="2"/>
</dbReference>
<dbReference type="RefSeq" id="WP_011874639.1">
    <property type="nucleotide sequence ID" value="NZ_BAAAGS010000014.1"/>
</dbReference>
<evidence type="ECO:0000256" key="11">
    <source>
        <dbReference type="SAM" id="MobiDB-lite"/>
    </source>
</evidence>
<dbReference type="Gene3D" id="2.60.120.610">
    <property type="entry name" value="arabinofuranosyltransferase like domain"/>
    <property type="match status" value="1"/>
</dbReference>
<feature type="transmembrane region" description="Helical" evidence="12">
    <location>
        <begin position="455"/>
        <end position="478"/>
    </location>
</feature>
<evidence type="ECO:0000259" key="15">
    <source>
        <dbReference type="Pfam" id="PF17689"/>
    </source>
</evidence>
<feature type="transmembrane region" description="Helical" evidence="12">
    <location>
        <begin position="610"/>
        <end position="630"/>
    </location>
</feature>
<gene>
    <name evidence="16" type="ORF">GCM10009533_25830</name>
</gene>
<feature type="transmembrane region" description="Helical" evidence="12">
    <location>
        <begin position="578"/>
        <end position="598"/>
    </location>
</feature>
<organism evidence="16 17">
    <name type="scientific">Saccharopolyspora erythraea</name>
    <name type="common">Streptomyces erythraeus</name>
    <dbReference type="NCBI Taxonomy" id="1836"/>
    <lineage>
        <taxon>Bacteria</taxon>
        <taxon>Bacillati</taxon>
        <taxon>Actinomycetota</taxon>
        <taxon>Actinomycetes</taxon>
        <taxon>Pseudonocardiales</taxon>
        <taxon>Pseudonocardiaceae</taxon>
        <taxon>Saccharopolyspora</taxon>
    </lineage>
</organism>
<keyword evidence="6" id="KW-0808">Transferase</keyword>
<feature type="transmembrane region" description="Helical" evidence="12">
    <location>
        <begin position="391"/>
        <end position="408"/>
    </location>
</feature>
<dbReference type="InterPro" id="IPR032731">
    <property type="entry name" value="Arabino_trans_C"/>
</dbReference>
<comment type="subcellular location">
    <subcellularLocation>
        <location evidence="2">Cell membrane</location>
        <topology evidence="2">Multi-pass membrane protein</topology>
    </subcellularLocation>
</comment>
<feature type="transmembrane region" description="Helical" evidence="12">
    <location>
        <begin position="554"/>
        <end position="572"/>
    </location>
</feature>
<feature type="domain" description="Arabinosyltransferase C-terminal" evidence="14">
    <location>
        <begin position="710"/>
        <end position="776"/>
    </location>
</feature>
<dbReference type="Gene3D" id="3.40.190.160">
    <property type="match status" value="1"/>
</dbReference>
<feature type="transmembrane region" description="Helical" evidence="12">
    <location>
        <begin position="525"/>
        <end position="542"/>
    </location>
</feature>
<dbReference type="Gene3D" id="2.60.120.940">
    <property type="entry name" value="EmbC, C-terminal domain, subdomain 2"/>
    <property type="match status" value="1"/>
</dbReference>
<feature type="transmembrane region" description="Helical" evidence="12">
    <location>
        <begin position="303"/>
        <end position="321"/>
    </location>
</feature>
<dbReference type="Pfam" id="PF04602">
    <property type="entry name" value="Arabinose_trans"/>
    <property type="match status" value="1"/>
</dbReference>
<dbReference type="InterPro" id="IPR027451">
    <property type="entry name" value="EmbABC_dom1"/>
</dbReference>
<keyword evidence="8 12" id="KW-1133">Transmembrane helix</keyword>
<keyword evidence="4" id="KW-1003">Cell membrane</keyword>
<evidence type="ECO:0000256" key="3">
    <source>
        <dbReference type="ARBA" id="ARBA00008195"/>
    </source>
</evidence>
<feature type="region of interest" description="Disordered" evidence="11">
    <location>
        <begin position="1060"/>
        <end position="1098"/>
    </location>
</feature>
<comment type="similarity">
    <text evidence="3">Belongs to the emb family.</text>
</comment>
<protein>
    <submittedName>
        <fullName evidence="16">Arabinosyltransferase domain-containing protein</fullName>
    </submittedName>
</protein>
<keyword evidence="5" id="KW-0328">Glycosyltransferase</keyword>
<feature type="domain" description="Arabinofuranosyltransferase central" evidence="13">
    <location>
        <begin position="216"/>
        <end position="673"/>
    </location>
</feature>
<evidence type="ECO:0000256" key="1">
    <source>
        <dbReference type="ARBA" id="ARBA00003001"/>
    </source>
</evidence>
<evidence type="ECO:0000313" key="17">
    <source>
        <dbReference type="Proteomes" id="UP001500729"/>
    </source>
</evidence>
<feature type="transmembrane region" description="Helical" evidence="12">
    <location>
        <begin position="650"/>
        <end position="669"/>
    </location>
</feature>
<feature type="transmembrane region" description="Helical" evidence="12">
    <location>
        <begin position="414"/>
        <end position="443"/>
    </location>
</feature>
<feature type="transmembrane region" description="Helical" evidence="12">
    <location>
        <begin position="333"/>
        <end position="349"/>
    </location>
</feature>
<keyword evidence="9 12" id="KW-0472">Membrane</keyword>
<evidence type="ECO:0000256" key="9">
    <source>
        <dbReference type="ARBA" id="ARBA00023136"/>
    </source>
</evidence>
<feature type="transmembrane region" description="Helical" evidence="12">
    <location>
        <begin position="689"/>
        <end position="707"/>
    </location>
</feature>
<evidence type="ECO:0000256" key="5">
    <source>
        <dbReference type="ARBA" id="ARBA00022676"/>
    </source>
</evidence>
<feature type="domain" description="Arabinosyltransferase C-terminal" evidence="14">
    <location>
        <begin position="819"/>
        <end position="1063"/>
    </location>
</feature>
<evidence type="ECO:0000256" key="2">
    <source>
        <dbReference type="ARBA" id="ARBA00004651"/>
    </source>
</evidence>
<keyword evidence="10" id="KW-0961">Cell wall biogenesis/degradation</keyword>
<evidence type="ECO:0000256" key="7">
    <source>
        <dbReference type="ARBA" id="ARBA00022692"/>
    </source>
</evidence>
<comment type="function">
    <text evidence="1">Arabinosyl transferase responsible for the polymerization of arabinose into the arabinan of arabinogalactan.</text>
</comment>
<sequence>MLATVRDGDELVPGERTAHGQGVSRHWLGRLAPGRLKLLAVVSGVLAAALSLAVPFLPVHHDITTLKWPTAHGTKPISAPLSGYSPIRLDFDVPCRTALALDARHPGPATLVATNSPSSHYGALTGMTLQVHEGQLSLLSRGRQLGSTPIAGDCSIAVRSDGRATTAEAGGKPFAQADGDARPQLTGVYSDLDARADDVREVSFRAEVDNRYQSHATPLKTAAIALAVLAFLGSLLALRGIDARAARRPRRLTAAAWWRPTARDAAVAGALVVWWLIGAMTADDGYFLTMARAREDLGYVSDFYRWFVVAVAPMGWFIDVYSPWVHVSTSTPWVRLPALVMGVASWLLISRQVLPRLGRQVRTSSAAGWAAAAVFLAFWMPYNGGLRPEPVVVLFSLLVLCLVERAVATGRLLPAALGLTCAALSVGVNPHGVVAVLPFVAAFKPLTNLLARRAATFGWAPVLSPVVACGLVVLTLMFGDQTLGSAADATKVRGDLGPSLKWFQELARYDLLFSPTVDGSLTRRFPVLLVLLCLATCLVVLLRRGRIRGAALGPSRRLLAVAALSFVALALTPTKHTHHFGVFAAVGGALAALTALATSTTVLRSRRNRAVFFAGLMLILAFAATGPNAWFYVSGWGVPWYDKPPSVGGYRLSTLLLVAAGIALVVAFAEHMRIDQHRPEVVLEKRSRALRLGTAPLSVICALLMVGEIATFGKVIQEQGGGYSLGMDNIRQLTGSSCGLSDYVYVETNPRAGLLTVSADQPTVATPGTRVPGHDPDRETPDHYLRAAMHGFGRDGLPSGDGTEPGEPDWRPPAAFGDDRAPVWGSYEPTGTGTGELRTQWYDVPDRAAGGEVPIVLALGGRELGANSVHIEFGRETGSGFELMQRYPVAQPPAPRWRDHRVTVGGPSRGATKMRVVARDQALGPDGWLAVSAPRAPQLIRMTDVVGDAPAFVEWPAALLHPCLRTARVRDGIAELPRFRVSAGGELRGVGQGWSSPDAGGPFGWLNVAASVRELPTYLRNDIRRDWGSLYAVDPYTPEALPAQTAMDVRTETHWGRWSPGPLPRTLRLPGDVPDSRDRTDVPRFEETVDQQVSAGAP</sequence>
<evidence type="ECO:0000256" key="12">
    <source>
        <dbReference type="SAM" id="Phobius"/>
    </source>
</evidence>
<feature type="compositionally biased region" description="Basic and acidic residues" evidence="11">
    <location>
        <begin position="1074"/>
        <end position="1087"/>
    </location>
</feature>
<proteinExistence type="inferred from homology"/>
<evidence type="ECO:0000256" key="4">
    <source>
        <dbReference type="ARBA" id="ARBA00022475"/>
    </source>
</evidence>
<dbReference type="InterPro" id="IPR040920">
    <property type="entry name" value="Arabino_trans_N"/>
</dbReference>
<evidence type="ECO:0000256" key="10">
    <source>
        <dbReference type="ARBA" id="ARBA00023316"/>
    </source>
</evidence>
<keyword evidence="17" id="KW-1185">Reference proteome</keyword>
<evidence type="ECO:0000256" key="6">
    <source>
        <dbReference type="ARBA" id="ARBA00022679"/>
    </source>
</evidence>
<evidence type="ECO:0000259" key="14">
    <source>
        <dbReference type="Pfam" id="PF14896"/>
    </source>
</evidence>
<accession>A0ABN1CU67</accession>
<evidence type="ECO:0000256" key="8">
    <source>
        <dbReference type="ARBA" id="ARBA00022989"/>
    </source>
</evidence>
<feature type="region of interest" description="Disordered" evidence="11">
    <location>
        <begin position="794"/>
        <end position="823"/>
    </location>
</feature>
<name>A0ABN1CU67_SACER</name>
<feature type="domain" description="Arabinosyltransferas concanavalin like" evidence="15">
    <location>
        <begin position="62"/>
        <end position="211"/>
    </location>
</feature>
<dbReference type="InterPro" id="IPR007680">
    <property type="entry name" value="Arabino_trans_central"/>
</dbReference>
<feature type="transmembrane region" description="Helical" evidence="12">
    <location>
        <begin position="262"/>
        <end position="283"/>
    </location>
</feature>
<evidence type="ECO:0000259" key="13">
    <source>
        <dbReference type="Pfam" id="PF04602"/>
    </source>
</evidence>
<feature type="transmembrane region" description="Helical" evidence="12">
    <location>
        <begin position="222"/>
        <end position="241"/>
    </location>
</feature>
<evidence type="ECO:0000313" key="16">
    <source>
        <dbReference type="EMBL" id="GAA0525281.1"/>
    </source>
</evidence>
<comment type="caution">
    <text evidence="16">The sequence shown here is derived from an EMBL/GenBank/DDBJ whole genome shotgun (WGS) entry which is preliminary data.</text>
</comment>